<dbReference type="Pfam" id="PF13640">
    <property type="entry name" value="2OG-FeII_Oxy_3"/>
    <property type="match status" value="1"/>
</dbReference>
<evidence type="ECO:0000256" key="6">
    <source>
        <dbReference type="ARBA" id="ARBA00023004"/>
    </source>
</evidence>
<dbReference type="EMBL" id="JBHSQJ010000156">
    <property type="protein sequence ID" value="MFC5911335.1"/>
    <property type="molecule type" value="Genomic_DNA"/>
</dbReference>
<comment type="caution">
    <text evidence="9">The sequence shown here is derived from an EMBL/GenBank/DDBJ whole genome shotgun (WGS) entry which is preliminary data.</text>
</comment>
<dbReference type="InterPro" id="IPR006620">
    <property type="entry name" value="Pro_4_hyd_alph"/>
</dbReference>
<evidence type="ECO:0000256" key="4">
    <source>
        <dbReference type="ARBA" id="ARBA00022964"/>
    </source>
</evidence>
<keyword evidence="2" id="KW-0479">Metal-binding</keyword>
<evidence type="ECO:0000256" key="7">
    <source>
        <dbReference type="SAM" id="MobiDB-lite"/>
    </source>
</evidence>
<keyword evidence="6" id="KW-0408">Iron</keyword>
<keyword evidence="3" id="KW-0847">Vitamin C</keyword>
<accession>A0ABW1GBS6</accession>
<evidence type="ECO:0000259" key="8">
    <source>
        <dbReference type="PROSITE" id="PS51471"/>
    </source>
</evidence>
<dbReference type="InterPro" id="IPR005123">
    <property type="entry name" value="Oxoglu/Fe-dep_dioxygenase_dom"/>
</dbReference>
<dbReference type="PANTHER" id="PTHR33099">
    <property type="entry name" value="FE2OG DIOXYGENASE DOMAIN-CONTAINING PROTEIN"/>
    <property type="match status" value="1"/>
</dbReference>
<sequence>MATPRERLAELLGTGSTASFSAHLQTPAHFLHLEVADVGRVSLPVRAPQAKKLIAAARPAKFGRGTQTLTDQSVRDTWEITPSQVTLGGPGWQALLEKVLEHVRDELGLPRSRALRAELHSMLVYGKGQFFLPHQDSEKHDAMLGTLVVSLPSAHTGGELVIEQANESRTYRASREELSFVAFYADCRHQVTPVRSGHRLTLTFNLLADAETPTQVTGPVEELATCLSEHFSRPAAERSSHRQLPPPKRLVYLLDHEYTQRGLGWDRLKGADAGRAALLRAAADQAGCQAVLALAEVRETWEAWPVDEDPWNDYDGYDGVEDEEAEGDGATESNYELNDLIDDEITLAWWTAPDGTGGERISLPVPDSEVCASTASRDLTPYESEFEGYMGNYGNTLDRWYRRAAIVLWPREQAFAARAEAGSQWTLDELRSRIDAEDLAGARAAADSIASFWISADVHSELLGPALNAAVGLRSADRAVMLLSPFQVEMLTPDHATQLAAAAQQYGEPWLRSILSGWLPSRHPGAGPEFGTWVEDLPRLGSALRESGVPQAAGMLVAYVWDWLNARLNACTAIADPAQRQPRLALAQPPTATAAPSGGPRRDTPRRDTGRTARIPGRGAGVPAAHPPRRNRNVSAGT</sequence>
<protein>
    <submittedName>
        <fullName evidence="9">2OG-Fe(II) oxygenase</fullName>
    </submittedName>
</protein>
<dbReference type="RefSeq" id="WP_380590111.1">
    <property type="nucleotide sequence ID" value="NZ_JBHSQJ010000156.1"/>
</dbReference>
<name>A0ABW1GBS6_9ACTN</name>
<evidence type="ECO:0000313" key="9">
    <source>
        <dbReference type="EMBL" id="MFC5911335.1"/>
    </source>
</evidence>
<comment type="cofactor">
    <cofactor evidence="1">
        <name>L-ascorbate</name>
        <dbReference type="ChEBI" id="CHEBI:38290"/>
    </cofactor>
</comment>
<dbReference type="PANTHER" id="PTHR33099:SF7">
    <property type="entry name" value="MYND-TYPE DOMAIN-CONTAINING PROTEIN"/>
    <property type="match status" value="1"/>
</dbReference>
<evidence type="ECO:0000256" key="1">
    <source>
        <dbReference type="ARBA" id="ARBA00001961"/>
    </source>
</evidence>
<organism evidence="9 10">
    <name type="scientific">Streptacidiphilus monticola</name>
    <dbReference type="NCBI Taxonomy" id="2161674"/>
    <lineage>
        <taxon>Bacteria</taxon>
        <taxon>Bacillati</taxon>
        <taxon>Actinomycetota</taxon>
        <taxon>Actinomycetes</taxon>
        <taxon>Kitasatosporales</taxon>
        <taxon>Streptomycetaceae</taxon>
        <taxon>Streptacidiphilus</taxon>
    </lineage>
</organism>
<keyword evidence="5" id="KW-0560">Oxidoreductase</keyword>
<feature type="compositionally biased region" description="Low complexity" evidence="7">
    <location>
        <begin position="581"/>
        <end position="599"/>
    </location>
</feature>
<proteinExistence type="predicted"/>
<feature type="domain" description="Fe2OG dioxygenase" evidence="8">
    <location>
        <begin position="116"/>
        <end position="208"/>
    </location>
</feature>
<dbReference type="Gene3D" id="2.60.120.620">
    <property type="entry name" value="q2cbj1_9rhob like domain"/>
    <property type="match status" value="1"/>
</dbReference>
<gene>
    <name evidence="9" type="ORF">ACFP3V_29550</name>
</gene>
<evidence type="ECO:0000256" key="5">
    <source>
        <dbReference type="ARBA" id="ARBA00023002"/>
    </source>
</evidence>
<feature type="region of interest" description="Disordered" evidence="7">
    <location>
        <begin position="581"/>
        <end position="638"/>
    </location>
</feature>
<keyword evidence="10" id="KW-1185">Reference proteome</keyword>
<evidence type="ECO:0000313" key="10">
    <source>
        <dbReference type="Proteomes" id="UP001596174"/>
    </source>
</evidence>
<evidence type="ECO:0000256" key="3">
    <source>
        <dbReference type="ARBA" id="ARBA00022896"/>
    </source>
</evidence>
<dbReference type="InterPro" id="IPR044862">
    <property type="entry name" value="Pro_4_hyd_alph_FE2OG_OXY"/>
</dbReference>
<dbReference type="SMART" id="SM00702">
    <property type="entry name" value="P4Hc"/>
    <property type="match status" value="1"/>
</dbReference>
<dbReference type="Proteomes" id="UP001596174">
    <property type="component" value="Unassembled WGS sequence"/>
</dbReference>
<reference evidence="10" key="1">
    <citation type="journal article" date="2019" name="Int. J. Syst. Evol. Microbiol.">
        <title>The Global Catalogue of Microorganisms (GCM) 10K type strain sequencing project: providing services to taxonomists for standard genome sequencing and annotation.</title>
        <authorList>
            <consortium name="The Broad Institute Genomics Platform"/>
            <consortium name="The Broad Institute Genome Sequencing Center for Infectious Disease"/>
            <person name="Wu L."/>
            <person name="Ma J."/>
        </authorList>
    </citation>
    <scope>NUCLEOTIDE SEQUENCE [LARGE SCALE GENOMIC DNA]</scope>
    <source>
        <strain evidence="10">JCM 4816</strain>
    </source>
</reference>
<evidence type="ECO:0000256" key="2">
    <source>
        <dbReference type="ARBA" id="ARBA00022723"/>
    </source>
</evidence>
<feature type="compositionally biased region" description="Basic and acidic residues" evidence="7">
    <location>
        <begin position="600"/>
        <end position="611"/>
    </location>
</feature>
<dbReference type="PROSITE" id="PS51471">
    <property type="entry name" value="FE2OG_OXY"/>
    <property type="match status" value="1"/>
</dbReference>
<keyword evidence="4" id="KW-0223">Dioxygenase</keyword>